<dbReference type="Proteomes" id="UP000559117">
    <property type="component" value="Unassembled WGS sequence"/>
</dbReference>
<dbReference type="Gene3D" id="3.90.180.10">
    <property type="entry name" value="Medium-chain alcohol dehydrogenases, catalytic domain"/>
    <property type="match status" value="1"/>
</dbReference>
<gene>
    <name evidence="2" type="ORF">HNR32_000510</name>
</gene>
<dbReference type="PANTHER" id="PTHR43401:SF2">
    <property type="entry name" value="L-THREONINE 3-DEHYDROGENASE"/>
    <property type="match status" value="1"/>
</dbReference>
<dbReference type="PANTHER" id="PTHR43401">
    <property type="entry name" value="L-THREONINE 3-DEHYDROGENASE"/>
    <property type="match status" value="1"/>
</dbReference>
<evidence type="ECO:0000313" key="2">
    <source>
        <dbReference type="EMBL" id="MBB5335389.1"/>
    </source>
</evidence>
<dbReference type="InterPro" id="IPR050129">
    <property type="entry name" value="Zn_alcohol_dh"/>
</dbReference>
<evidence type="ECO:0000256" key="1">
    <source>
        <dbReference type="ARBA" id="ARBA00023002"/>
    </source>
</evidence>
<dbReference type="RefSeq" id="WP_183859322.1">
    <property type="nucleotide sequence ID" value="NZ_JACHFH010000004.1"/>
</dbReference>
<accession>A0A840UED2</accession>
<proteinExistence type="predicted"/>
<comment type="caution">
    <text evidence="2">The sequence shown here is derived from an EMBL/GenBank/DDBJ whole genome shotgun (WGS) entry which is preliminary data.</text>
</comment>
<dbReference type="EMBL" id="JACHFH010000004">
    <property type="protein sequence ID" value="MBB5335389.1"/>
    <property type="molecule type" value="Genomic_DNA"/>
</dbReference>
<dbReference type="Gene3D" id="3.40.50.720">
    <property type="entry name" value="NAD(P)-binding Rossmann-like Domain"/>
    <property type="match status" value="1"/>
</dbReference>
<keyword evidence="1" id="KW-0560">Oxidoreductase</keyword>
<reference evidence="2 3" key="1">
    <citation type="submission" date="2020-08" db="EMBL/GenBank/DDBJ databases">
        <title>Genomic Encyclopedia of Type Strains, Phase IV (KMG-IV): sequencing the most valuable type-strain genomes for metagenomic binning, comparative biology and taxonomic classification.</title>
        <authorList>
            <person name="Goeker M."/>
        </authorList>
    </citation>
    <scope>NUCLEOTIDE SEQUENCE [LARGE SCALE GENOMIC DNA]</scope>
    <source>
        <strain evidence="2 3">DSM 24661</strain>
    </source>
</reference>
<sequence length="113" mass="12605">MQLAAPLGKICLFSGMPKNSAQISLDLNLIHYKQLSLYGTSSSSPYHNQTALNLLANNKINAHKIISHIGTLDKFEECFNFAQTHKGLKIITTPTIEDLQDNLKTFPELHIIN</sequence>
<dbReference type="GO" id="GO:0016491">
    <property type="term" value="F:oxidoreductase activity"/>
    <property type="evidence" value="ECO:0007669"/>
    <property type="project" value="UniProtKB-KW"/>
</dbReference>
<keyword evidence="3" id="KW-1185">Reference proteome</keyword>
<dbReference type="AlphaFoldDB" id="A0A840UED2"/>
<name>A0A840UED2_9FIRM</name>
<protein>
    <submittedName>
        <fullName evidence="2">Threonine dehydrogenase-like Zn-dependent dehydrogenase</fullName>
    </submittedName>
</protein>
<evidence type="ECO:0000313" key="3">
    <source>
        <dbReference type="Proteomes" id="UP000559117"/>
    </source>
</evidence>
<organism evidence="2 3">
    <name type="scientific">Pectinatus brassicae</name>
    <dbReference type="NCBI Taxonomy" id="862415"/>
    <lineage>
        <taxon>Bacteria</taxon>
        <taxon>Bacillati</taxon>
        <taxon>Bacillota</taxon>
        <taxon>Negativicutes</taxon>
        <taxon>Selenomonadales</taxon>
        <taxon>Selenomonadaceae</taxon>
        <taxon>Pectinatus</taxon>
    </lineage>
</organism>